<dbReference type="OrthoDB" id="9782655at2"/>
<dbReference type="PROSITE" id="PS50110">
    <property type="entry name" value="RESPONSE_REGULATORY"/>
    <property type="match status" value="1"/>
</dbReference>
<keyword evidence="1 2" id="KW-0597">Phosphoprotein</keyword>
<dbReference type="RefSeq" id="WP_057852051.1">
    <property type="nucleotide sequence ID" value="NZ_LLXX01000122.1"/>
</dbReference>
<dbReference type="AlphaFoldDB" id="A0A0R3KTU8"/>
<keyword evidence="5" id="KW-1185">Reference proteome</keyword>
<dbReference type="PANTHER" id="PTHR44591:SF25">
    <property type="entry name" value="CHEMOTAXIS TWO-COMPONENT RESPONSE REGULATOR"/>
    <property type="match status" value="1"/>
</dbReference>
<evidence type="ECO:0000259" key="3">
    <source>
        <dbReference type="PROSITE" id="PS50110"/>
    </source>
</evidence>
<reference evidence="4 5" key="1">
    <citation type="submission" date="2014-03" db="EMBL/GenBank/DDBJ databases">
        <title>Bradyrhizobium valentinum sp. nov., isolated from effective nodules of Lupinus mariae-josephae, a lupine endemic of basic-lime soils in Eastern Spain.</title>
        <authorList>
            <person name="Duran D."/>
            <person name="Rey L."/>
            <person name="Navarro A."/>
            <person name="Busquets A."/>
            <person name="Imperial J."/>
            <person name="Ruiz-Argueso T."/>
        </authorList>
    </citation>
    <scope>NUCLEOTIDE SEQUENCE [LARGE SCALE GENOMIC DNA]</scope>
    <source>
        <strain evidence="4 5">LmjM3</strain>
    </source>
</reference>
<evidence type="ECO:0000256" key="2">
    <source>
        <dbReference type="PROSITE-ProRule" id="PRU00169"/>
    </source>
</evidence>
<dbReference type="SUPFAM" id="SSF52172">
    <property type="entry name" value="CheY-like"/>
    <property type="match status" value="1"/>
</dbReference>
<proteinExistence type="predicted"/>
<protein>
    <submittedName>
        <fullName evidence="4">Two-component system response regulator</fullName>
    </submittedName>
</protein>
<gene>
    <name evidence="4" type="ORF">CP49_18520</name>
</gene>
<evidence type="ECO:0000256" key="1">
    <source>
        <dbReference type="ARBA" id="ARBA00022553"/>
    </source>
</evidence>
<feature type="modified residue" description="4-aspartylphosphate" evidence="2">
    <location>
        <position position="55"/>
    </location>
</feature>
<dbReference type="Gene3D" id="3.40.50.2300">
    <property type="match status" value="1"/>
</dbReference>
<sequence>MSTPPLISIVDDDGSVRAAINNLLKSRGYIVHTFVSAEEFLRSPHLNGTSCVIADVQMSIMSGLDLLTHMRAQGYSAPFIFITAFPDDRVRARALSAGAICFLAKPFAGRHLIRCLDTALDKYRGGASA</sequence>
<dbReference type="Proteomes" id="UP000051913">
    <property type="component" value="Unassembled WGS sequence"/>
</dbReference>
<dbReference type="PANTHER" id="PTHR44591">
    <property type="entry name" value="STRESS RESPONSE REGULATOR PROTEIN 1"/>
    <property type="match status" value="1"/>
</dbReference>
<dbReference type="SMART" id="SM00448">
    <property type="entry name" value="REC"/>
    <property type="match status" value="1"/>
</dbReference>
<feature type="domain" description="Response regulatory" evidence="3">
    <location>
        <begin position="6"/>
        <end position="120"/>
    </location>
</feature>
<dbReference type="Pfam" id="PF00072">
    <property type="entry name" value="Response_reg"/>
    <property type="match status" value="1"/>
</dbReference>
<dbReference type="InterPro" id="IPR011006">
    <property type="entry name" value="CheY-like_superfamily"/>
</dbReference>
<dbReference type="STRING" id="1518501.CQ10_31155"/>
<dbReference type="InterPro" id="IPR001789">
    <property type="entry name" value="Sig_transdc_resp-reg_receiver"/>
</dbReference>
<organism evidence="4 5">
    <name type="scientific">Bradyrhizobium valentinum</name>
    <dbReference type="NCBI Taxonomy" id="1518501"/>
    <lineage>
        <taxon>Bacteria</taxon>
        <taxon>Pseudomonadati</taxon>
        <taxon>Pseudomonadota</taxon>
        <taxon>Alphaproteobacteria</taxon>
        <taxon>Hyphomicrobiales</taxon>
        <taxon>Nitrobacteraceae</taxon>
        <taxon>Bradyrhizobium</taxon>
    </lineage>
</organism>
<comment type="caution">
    <text evidence="4">The sequence shown here is derived from an EMBL/GenBank/DDBJ whole genome shotgun (WGS) entry which is preliminary data.</text>
</comment>
<name>A0A0R3KTU8_9BRAD</name>
<dbReference type="GO" id="GO:0000160">
    <property type="term" value="P:phosphorelay signal transduction system"/>
    <property type="evidence" value="ECO:0007669"/>
    <property type="project" value="InterPro"/>
</dbReference>
<evidence type="ECO:0000313" key="4">
    <source>
        <dbReference type="EMBL" id="KRR04703.1"/>
    </source>
</evidence>
<dbReference type="InterPro" id="IPR050595">
    <property type="entry name" value="Bact_response_regulator"/>
</dbReference>
<accession>A0A0R3KTU8</accession>
<evidence type="ECO:0000313" key="5">
    <source>
        <dbReference type="Proteomes" id="UP000051913"/>
    </source>
</evidence>
<dbReference type="EMBL" id="LLXX01000122">
    <property type="protein sequence ID" value="KRR04703.1"/>
    <property type="molecule type" value="Genomic_DNA"/>
</dbReference>